<accession>A0A4Y8L7P7</accession>
<gene>
    <name evidence="1" type="ORF">E2626_16505</name>
</gene>
<proteinExistence type="predicted"/>
<dbReference type="Proteomes" id="UP000297776">
    <property type="component" value="Unassembled WGS sequence"/>
</dbReference>
<dbReference type="EMBL" id="SORX01000017">
    <property type="protein sequence ID" value="TFD97532.1"/>
    <property type="molecule type" value="Genomic_DNA"/>
</dbReference>
<dbReference type="Pfam" id="PF11079">
    <property type="entry name" value="YqhG"/>
    <property type="match status" value="1"/>
</dbReference>
<evidence type="ECO:0000313" key="1">
    <source>
        <dbReference type="EMBL" id="TFD97532.1"/>
    </source>
</evidence>
<reference evidence="1 2" key="1">
    <citation type="submission" date="2019-03" db="EMBL/GenBank/DDBJ databases">
        <authorList>
            <person name="Yang Y."/>
        </authorList>
    </citation>
    <scope>NUCLEOTIDE SEQUENCE [LARGE SCALE GENOMIC DNA]</scope>
    <source>
        <strain evidence="1 2">ASL-1</strain>
    </source>
</reference>
<dbReference type="InterPro" id="IPR024562">
    <property type="entry name" value="YqhG"/>
</dbReference>
<comment type="caution">
    <text evidence="1">The sequence shown here is derived from an EMBL/GenBank/DDBJ whole genome shotgun (WGS) entry which is preliminary data.</text>
</comment>
<dbReference type="AlphaFoldDB" id="A0A4Y8L7P7"/>
<name>A0A4Y8L7P7_9BACL</name>
<dbReference type="OrthoDB" id="2433584at2"/>
<evidence type="ECO:0000313" key="2">
    <source>
        <dbReference type="Proteomes" id="UP000297776"/>
    </source>
</evidence>
<keyword evidence="2" id="KW-1185">Reference proteome</keyword>
<protein>
    <submittedName>
        <fullName evidence="1">Uncharacterized protein</fullName>
    </submittedName>
</protein>
<organism evidence="1 2">
    <name type="scientific">Jeotgalibacillus salarius</name>
    <dbReference type="NCBI Taxonomy" id="546023"/>
    <lineage>
        <taxon>Bacteria</taxon>
        <taxon>Bacillati</taxon>
        <taxon>Bacillota</taxon>
        <taxon>Bacilli</taxon>
        <taxon>Bacillales</taxon>
        <taxon>Caryophanaceae</taxon>
        <taxon>Jeotgalibacillus</taxon>
    </lineage>
</organism>
<sequence length="233" mass="26680">MRASIMLKEAYRLVIEYLKSNGAIVTESANKAAVQLSEQLDRKFMNRPFYWHYRDALNQSGDPLQIMLVDSPDTSNHKGFTQLNYDHPIFQSMLASAQEENRFYTAYEKAENQRDLFPWIHLQLTTGIIPPGPASIRIDSRISLTTGLILMNSHEKIPDLHLFETRPNGSVLHSNRIPYETALNILNTRFEKYCEQLLEENSEQHAAVLQKNKPDPSISIHHISAGLIYLCSP</sequence>